<evidence type="ECO:0000313" key="1">
    <source>
        <dbReference type="EMBL" id="KAJ1678523.1"/>
    </source>
</evidence>
<keyword evidence="1" id="KW-0315">Glutamine amidotransferase</keyword>
<dbReference type="EMBL" id="JAMZIH010001086">
    <property type="protein sequence ID" value="KAJ1678523.1"/>
    <property type="molecule type" value="Genomic_DNA"/>
</dbReference>
<protein>
    <submittedName>
        <fullName evidence="1">Glutamine amidotransferase subunit</fullName>
    </submittedName>
</protein>
<reference evidence="1" key="1">
    <citation type="submission" date="2022-06" db="EMBL/GenBank/DDBJ databases">
        <title>Phylogenomic reconstructions and comparative analyses of Kickxellomycotina fungi.</title>
        <authorList>
            <person name="Reynolds N.K."/>
            <person name="Stajich J.E."/>
            <person name="Barry K."/>
            <person name="Grigoriev I.V."/>
            <person name="Crous P."/>
            <person name="Smith M.E."/>
        </authorList>
    </citation>
    <scope>NUCLEOTIDE SEQUENCE</scope>
    <source>
        <strain evidence="1">RSA 2271</strain>
    </source>
</reference>
<proteinExistence type="predicted"/>
<gene>
    <name evidence="1" type="primary">DUG3_1</name>
    <name evidence="1" type="ORF">EV182_003881</name>
</gene>
<dbReference type="Proteomes" id="UP001145114">
    <property type="component" value="Unassembled WGS sequence"/>
</dbReference>
<name>A0ACC1HPQ2_9FUNG</name>
<organism evidence="1 2">
    <name type="scientific">Spiromyces aspiralis</name>
    <dbReference type="NCBI Taxonomy" id="68401"/>
    <lineage>
        <taxon>Eukaryota</taxon>
        <taxon>Fungi</taxon>
        <taxon>Fungi incertae sedis</taxon>
        <taxon>Zoopagomycota</taxon>
        <taxon>Kickxellomycotina</taxon>
        <taxon>Kickxellomycetes</taxon>
        <taxon>Kickxellales</taxon>
        <taxon>Kickxellaceae</taxon>
        <taxon>Spiromyces</taxon>
    </lineage>
</organism>
<accession>A0ACC1HPQ2</accession>
<keyword evidence="2" id="KW-1185">Reference proteome</keyword>
<evidence type="ECO:0000313" key="2">
    <source>
        <dbReference type="Proteomes" id="UP001145114"/>
    </source>
</evidence>
<sequence>MCRMLVFKGESPILLADLLTRPAHSIITQSVSCKLRVDLRRPMNGTLISNCINLDNPMRKRFTHNELREAMLKTIAQINKWLEEANVSEISLLNFAVTDGENVICTRYITSTTHEAATLFFSSGSKFTSEENGQYRMLKANKRESVVVVASEPLTYERMDWMVVPTNTMIVITSKFNVLQYPIIDKHYTPEKRQSFLH</sequence>
<comment type="caution">
    <text evidence="1">The sequence shown here is derived from an EMBL/GenBank/DDBJ whole genome shotgun (WGS) entry which is preliminary data.</text>
</comment>